<feature type="transmembrane region" description="Helical" evidence="1">
    <location>
        <begin position="12"/>
        <end position="34"/>
    </location>
</feature>
<feature type="transmembrane region" description="Helical" evidence="1">
    <location>
        <begin position="214"/>
        <end position="232"/>
    </location>
</feature>
<protein>
    <submittedName>
        <fullName evidence="2">Uncharacterized protein</fullName>
    </submittedName>
</protein>
<accession>A0A382BQE7</accession>
<dbReference type="EMBL" id="UINC01030905">
    <property type="protein sequence ID" value="SVB16056.1"/>
    <property type="molecule type" value="Genomic_DNA"/>
</dbReference>
<gene>
    <name evidence="2" type="ORF">METZ01_LOCUS168910</name>
</gene>
<sequence>MLEKVENFYLNFFRYFLIFFASISLIAGLINLLISFSMIMTKPDLVEEANLPNWSSIKYQVLPLVNPMTKLEEGKASISSESKENKENNELKVIEIKLKKIARNLDKLFAENDSKFSTQVSYEDFQKWTLSSGLEGQDLEKFLEGIIIFSQDMSVEPRILAMYDPTGKLELIQSSLEIYMDSFMEEQEKTERENSKRISLAEGRSLLGYSQLQYSLYACLAFVLVLVIVLVFKVELNLRKIAPAINKRDLE</sequence>
<proteinExistence type="predicted"/>
<name>A0A382BQE7_9ZZZZ</name>
<keyword evidence="1" id="KW-0472">Membrane</keyword>
<evidence type="ECO:0000313" key="2">
    <source>
        <dbReference type="EMBL" id="SVB16056.1"/>
    </source>
</evidence>
<evidence type="ECO:0000256" key="1">
    <source>
        <dbReference type="SAM" id="Phobius"/>
    </source>
</evidence>
<reference evidence="2" key="1">
    <citation type="submission" date="2018-05" db="EMBL/GenBank/DDBJ databases">
        <authorList>
            <person name="Lanie J.A."/>
            <person name="Ng W.-L."/>
            <person name="Kazmierczak K.M."/>
            <person name="Andrzejewski T.M."/>
            <person name="Davidsen T.M."/>
            <person name="Wayne K.J."/>
            <person name="Tettelin H."/>
            <person name="Glass J.I."/>
            <person name="Rusch D."/>
            <person name="Podicherti R."/>
            <person name="Tsui H.-C.T."/>
            <person name="Winkler M.E."/>
        </authorList>
    </citation>
    <scope>NUCLEOTIDE SEQUENCE</scope>
</reference>
<organism evidence="2">
    <name type="scientific">marine metagenome</name>
    <dbReference type="NCBI Taxonomy" id="408172"/>
    <lineage>
        <taxon>unclassified sequences</taxon>
        <taxon>metagenomes</taxon>
        <taxon>ecological metagenomes</taxon>
    </lineage>
</organism>
<keyword evidence="1" id="KW-1133">Transmembrane helix</keyword>
<dbReference type="AlphaFoldDB" id="A0A382BQE7"/>
<keyword evidence="1" id="KW-0812">Transmembrane</keyword>